<dbReference type="GO" id="GO:0044718">
    <property type="term" value="P:siderophore transmembrane transport"/>
    <property type="evidence" value="ECO:0007669"/>
    <property type="project" value="TreeGrafter"/>
</dbReference>
<dbReference type="InterPro" id="IPR057601">
    <property type="entry name" value="Oar-like_b-barrel"/>
</dbReference>
<dbReference type="SUPFAM" id="SSF49464">
    <property type="entry name" value="Carboxypeptidase regulatory domain-like"/>
    <property type="match status" value="1"/>
</dbReference>
<dbReference type="AlphaFoldDB" id="A0A1G9DMF0"/>
<name>A0A1G9DMF0_9BACT</name>
<organism evidence="9 10">
    <name type="scientific">Catalinimonas alkaloidigena</name>
    <dbReference type="NCBI Taxonomy" id="1075417"/>
    <lineage>
        <taxon>Bacteria</taxon>
        <taxon>Pseudomonadati</taxon>
        <taxon>Bacteroidota</taxon>
        <taxon>Cytophagia</taxon>
        <taxon>Cytophagales</taxon>
        <taxon>Catalimonadaceae</taxon>
        <taxon>Catalinimonas</taxon>
    </lineage>
</organism>
<evidence type="ECO:0000256" key="5">
    <source>
        <dbReference type="ARBA" id="ARBA00023136"/>
    </source>
</evidence>
<evidence type="ECO:0000256" key="1">
    <source>
        <dbReference type="ARBA" id="ARBA00004571"/>
    </source>
</evidence>
<dbReference type="Pfam" id="PF25183">
    <property type="entry name" value="OMP_b-brl_4"/>
    <property type="match status" value="1"/>
</dbReference>
<keyword evidence="6" id="KW-0998">Cell outer membrane</keyword>
<comment type="subcellular location">
    <subcellularLocation>
        <location evidence="1">Cell outer membrane</location>
        <topology evidence="1">Multi-pass membrane protein</topology>
    </subcellularLocation>
</comment>
<evidence type="ECO:0000256" key="6">
    <source>
        <dbReference type="ARBA" id="ARBA00023237"/>
    </source>
</evidence>
<protein>
    <submittedName>
        <fullName evidence="9">Carboxypeptidase regulatory-like domain-containing protein</fullName>
    </submittedName>
</protein>
<keyword evidence="10" id="KW-1185">Reference proteome</keyword>
<feature type="domain" description="TonB-dependent transporter Oar-like beta-barrel" evidence="8">
    <location>
        <begin position="238"/>
        <end position="1023"/>
    </location>
</feature>
<dbReference type="InterPro" id="IPR036942">
    <property type="entry name" value="Beta-barrel_TonB_sf"/>
</dbReference>
<proteinExistence type="predicted"/>
<dbReference type="InterPro" id="IPR039426">
    <property type="entry name" value="TonB-dep_rcpt-like"/>
</dbReference>
<keyword evidence="3" id="KW-1134">Transmembrane beta strand</keyword>
<evidence type="ECO:0000313" key="10">
    <source>
        <dbReference type="Proteomes" id="UP000198510"/>
    </source>
</evidence>
<dbReference type="GO" id="GO:0009279">
    <property type="term" value="C:cell outer membrane"/>
    <property type="evidence" value="ECO:0007669"/>
    <property type="project" value="UniProtKB-SubCell"/>
</dbReference>
<dbReference type="InterPro" id="IPR008969">
    <property type="entry name" value="CarboxyPept-like_regulatory"/>
</dbReference>
<dbReference type="Proteomes" id="UP000198510">
    <property type="component" value="Unassembled WGS sequence"/>
</dbReference>
<dbReference type="PANTHER" id="PTHR30069:SF46">
    <property type="entry name" value="OAR PROTEIN"/>
    <property type="match status" value="1"/>
</dbReference>
<keyword evidence="2" id="KW-0813">Transport</keyword>
<dbReference type="EMBL" id="FNFO01000003">
    <property type="protein sequence ID" value="SDK65049.1"/>
    <property type="molecule type" value="Genomic_DNA"/>
</dbReference>
<dbReference type="OrthoDB" id="9768147at2"/>
<feature type="chain" id="PRO_5011569306" evidence="7">
    <location>
        <begin position="26"/>
        <end position="1088"/>
    </location>
</feature>
<keyword evidence="9" id="KW-0378">Hydrolase</keyword>
<accession>A0A1G9DMF0</accession>
<dbReference type="GO" id="GO:0015344">
    <property type="term" value="F:siderophore uptake transmembrane transporter activity"/>
    <property type="evidence" value="ECO:0007669"/>
    <property type="project" value="TreeGrafter"/>
</dbReference>
<dbReference type="GO" id="GO:0004180">
    <property type="term" value="F:carboxypeptidase activity"/>
    <property type="evidence" value="ECO:0007669"/>
    <property type="project" value="UniProtKB-KW"/>
</dbReference>
<keyword evidence="9" id="KW-0121">Carboxypeptidase</keyword>
<keyword evidence="4" id="KW-0812">Transmembrane</keyword>
<dbReference type="Gene3D" id="2.60.40.1120">
    <property type="entry name" value="Carboxypeptidase-like, regulatory domain"/>
    <property type="match status" value="1"/>
</dbReference>
<evidence type="ECO:0000313" key="9">
    <source>
        <dbReference type="EMBL" id="SDK65049.1"/>
    </source>
</evidence>
<dbReference type="PANTHER" id="PTHR30069">
    <property type="entry name" value="TONB-DEPENDENT OUTER MEMBRANE RECEPTOR"/>
    <property type="match status" value="1"/>
</dbReference>
<evidence type="ECO:0000256" key="4">
    <source>
        <dbReference type="ARBA" id="ARBA00022692"/>
    </source>
</evidence>
<evidence type="ECO:0000256" key="7">
    <source>
        <dbReference type="SAM" id="SignalP"/>
    </source>
</evidence>
<evidence type="ECO:0000256" key="2">
    <source>
        <dbReference type="ARBA" id="ARBA00022448"/>
    </source>
</evidence>
<evidence type="ECO:0000256" key="3">
    <source>
        <dbReference type="ARBA" id="ARBA00022452"/>
    </source>
</evidence>
<keyword evidence="5" id="KW-0472">Membrane</keyword>
<dbReference type="SUPFAM" id="SSF56935">
    <property type="entry name" value="Porins"/>
    <property type="match status" value="1"/>
</dbReference>
<gene>
    <name evidence="9" type="ORF">SAMN05421823_103181</name>
</gene>
<evidence type="ECO:0000259" key="8">
    <source>
        <dbReference type="Pfam" id="PF25183"/>
    </source>
</evidence>
<dbReference type="STRING" id="1075417.SAMN05421823_103181"/>
<reference evidence="9 10" key="1">
    <citation type="submission" date="2016-10" db="EMBL/GenBank/DDBJ databases">
        <authorList>
            <person name="de Groot N.N."/>
        </authorList>
    </citation>
    <scope>NUCLEOTIDE SEQUENCE [LARGE SCALE GENOMIC DNA]</scope>
    <source>
        <strain evidence="9 10">DSM 25186</strain>
    </source>
</reference>
<feature type="signal peptide" evidence="7">
    <location>
        <begin position="1"/>
        <end position="25"/>
    </location>
</feature>
<keyword evidence="9" id="KW-0645">Protease</keyword>
<dbReference type="Pfam" id="PF13620">
    <property type="entry name" value="CarboxypepD_reg"/>
    <property type="match status" value="1"/>
</dbReference>
<dbReference type="Gene3D" id="2.40.170.20">
    <property type="entry name" value="TonB-dependent receptor, beta-barrel domain"/>
    <property type="match status" value="1"/>
</dbReference>
<keyword evidence="7" id="KW-0732">Signal</keyword>
<dbReference type="RefSeq" id="WP_089681159.1">
    <property type="nucleotide sequence ID" value="NZ_FNFO01000003.1"/>
</dbReference>
<sequence>MKNVYAVVRLLTLSLIFFSTQTGWAQGVTTSSLVGQVTDASGEGLPGATIVAVHEPSGTRYGAATQTDGRFSIPGMRVGGPYRVEISFVGYQPEVRTGINLGLGNAVTLDITLGEDNMQLEEVVITAEGSDVFNSERTGAALNIDQERIQALPTISRDINDFTRLTPQSNGTSFAGRDNRFNNYTIDGNIYNNNFGLGSSQFAGGNPISLDAIQEVQVNLAPYDVRQGGFTGANVNAITRSGTNEFEGSAYVFFRNDQLVGDKVDDQLLSKGESRNTIYGVRLGGPILKNKLFFFVSYEQEKEQVPSFQKRALRPGETPDGITISRVPAERLDFVSQQLQSLYGYNTGAYEGYSFASEGKRFNARLDMNINENHKASVRYNIYTAFRDIPTNGNSVRFISTRYRNTDRTGIEAMNFRNTNYTNDVQVSSITGELNSRLSNKIANQLNVGYTSTTDPRRGIPGEQDFPFVEVMEPNDAGQLQYYFSIGNELYSVGNLLENKIFNITDNLTVFSGAHTMTFGVNYEYMTFDNAFNPVFNGFYRFNSYDSFVESVINRNPNVYPDAFAQSYAFDGSTTPPTDQTRFSQIGVYAQDEFQVTPNLKLTGGLRIDLPSYPMNLPRNQALDALNVTFTNPIDGSTIVPNVAEFPKVKPLFSPRVGFNWDVNGDRTTQVRGGTGIFSGRIPFVWLSNQVNGSGVIRGGVGYEGQEVIDQGILFNPDINANRPQPGEAQLSNELNITDRDFRLPQTWRSNLAVDQQLPFGITGTLEGIYSRDVSTPIAVNPVLAEPDATLNGADQRPTYSQYSNSEQFRNVFYLTNADKQGDYYSLTAQLQKQFNSGFYVSLAYTRSRSRDYGLDGGSQAISLWSAVVKENRNDPEISFTRFDQPNRFVGVLSYQKNNTTISLFYNGGEAGRFSYTYSGDFGDNAQRLIYVPRDASEINFQEFTSGDETYTPQEQADLFFNYVDQDDYLSQKRGEVVDRNGAKLPWLHRFDFRLLNDLPITKNGKHKLQVSLDILNIGNLINNSWGVTMTPIQSNILNYRGTNAEGEPVYTLALRPGTNQPLTQTFQPIYGLSQTWSAQLGLRYLFN</sequence>